<dbReference type="SUPFAM" id="SSF160904">
    <property type="entry name" value="Jann2411-like"/>
    <property type="match status" value="1"/>
</dbReference>
<evidence type="ECO:0000313" key="3">
    <source>
        <dbReference type="Proteomes" id="UP000254123"/>
    </source>
</evidence>
<name>A0A379LI44_9GAMM</name>
<dbReference type="Proteomes" id="UP000254123">
    <property type="component" value="Unassembled WGS sequence"/>
</dbReference>
<dbReference type="InterPro" id="IPR021005">
    <property type="entry name" value="Znf_CGNR"/>
</dbReference>
<accession>A0A379LI44</accession>
<dbReference type="RefSeq" id="WP_028859746.1">
    <property type="nucleotide sequence ID" value="NZ_CAJHAQ010000001.1"/>
</dbReference>
<organism evidence="2 3">
    <name type="scientific">Psychrobacter phenylpyruvicus</name>
    <dbReference type="NCBI Taxonomy" id="29432"/>
    <lineage>
        <taxon>Bacteria</taxon>
        <taxon>Pseudomonadati</taxon>
        <taxon>Pseudomonadota</taxon>
        <taxon>Gammaproteobacteria</taxon>
        <taxon>Moraxellales</taxon>
        <taxon>Moraxellaceae</taxon>
        <taxon>Psychrobacter</taxon>
    </lineage>
</organism>
<dbReference type="PANTHER" id="PTHR35525">
    <property type="entry name" value="BLL6575 PROTEIN"/>
    <property type="match status" value="1"/>
</dbReference>
<dbReference type="PANTHER" id="PTHR35525:SF3">
    <property type="entry name" value="BLL6575 PROTEIN"/>
    <property type="match status" value="1"/>
</dbReference>
<feature type="domain" description="Zinc finger CGNR" evidence="1">
    <location>
        <begin position="153"/>
        <end position="194"/>
    </location>
</feature>
<dbReference type="InterPro" id="IPR023286">
    <property type="entry name" value="ABATE_dom_sf"/>
</dbReference>
<dbReference type="EMBL" id="UGVC01000001">
    <property type="protein sequence ID" value="SUD89755.1"/>
    <property type="molecule type" value="Genomic_DNA"/>
</dbReference>
<reference evidence="2 3" key="1">
    <citation type="submission" date="2018-06" db="EMBL/GenBank/DDBJ databases">
        <authorList>
            <consortium name="Pathogen Informatics"/>
            <person name="Doyle S."/>
        </authorList>
    </citation>
    <scope>NUCLEOTIDE SEQUENCE [LARGE SCALE GENOMIC DNA]</scope>
    <source>
        <strain evidence="2 3">NCTC10526</strain>
    </source>
</reference>
<dbReference type="Gene3D" id="1.10.3300.10">
    <property type="entry name" value="Jann2411-like domain"/>
    <property type="match status" value="1"/>
</dbReference>
<proteinExistence type="predicted"/>
<dbReference type="Pfam" id="PF11706">
    <property type="entry name" value="zf-CGNR"/>
    <property type="match status" value="1"/>
</dbReference>
<dbReference type="Pfam" id="PF07336">
    <property type="entry name" value="ABATE"/>
    <property type="match status" value="1"/>
</dbReference>
<protein>
    <submittedName>
        <fullName evidence="2">Conserved protein containing a Zn-ribbon-like motif, possibly RNA-binding</fullName>
    </submittedName>
</protein>
<dbReference type="InterPro" id="IPR010852">
    <property type="entry name" value="ABATE"/>
</dbReference>
<keyword evidence="3" id="KW-1185">Reference proteome</keyword>
<evidence type="ECO:0000259" key="1">
    <source>
        <dbReference type="Pfam" id="PF11706"/>
    </source>
</evidence>
<gene>
    <name evidence="2" type="ORF">NCTC10526_00053</name>
</gene>
<sequence>MNHPKLGFVFYGGCASLDLYNTLRRRKDPKSTTQDLLEQDDGLKKWFLKAQKKATWTSSIPSLSESAMSQQVSDKVQSQAIQVRGIIEKLINKNASSHEIKKLNDLAQLRPHWELSENDGLLIAKNTLDLEALLGYVAEDCIQLFTSNISTNIKECAQDRCGIIFLDRSNGAKRNWCSMKTCGNRAKALRSIERKSDS</sequence>
<evidence type="ECO:0000313" key="2">
    <source>
        <dbReference type="EMBL" id="SUD89755.1"/>
    </source>
</evidence>
<dbReference type="AlphaFoldDB" id="A0A379LI44"/>